<dbReference type="EMBL" id="RBNJ01009047">
    <property type="protein sequence ID" value="RUS27101.1"/>
    <property type="molecule type" value="Genomic_DNA"/>
</dbReference>
<proteinExistence type="predicted"/>
<reference evidence="1 2" key="1">
    <citation type="journal article" date="2018" name="New Phytol.">
        <title>Phylogenomics of Endogonaceae and evolution of mycorrhizas within Mucoromycota.</title>
        <authorList>
            <person name="Chang Y."/>
            <person name="Desiro A."/>
            <person name="Na H."/>
            <person name="Sandor L."/>
            <person name="Lipzen A."/>
            <person name="Clum A."/>
            <person name="Barry K."/>
            <person name="Grigoriev I.V."/>
            <person name="Martin F.M."/>
            <person name="Stajich J.E."/>
            <person name="Smith M.E."/>
            <person name="Bonito G."/>
            <person name="Spatafora J.W."/>
        </authorList>
    </citation>
    <scope>NUCLEOTIDE SEQUENCE [LARGE SCALE GENOMIC DNA]</scope>
    <source>
        <strain evidence="1 2">AD002</strain>
    </source>
</reference>
<evidence type="ECO:0000313" key="1">
    <source>
        <dbReference type="EMBL" id="RUS27101.1"/>
    </source>
</evidence>
<dbReference type="Proteomes" id="UP000274822">
    <property type="component" value="Unassembled WGS sequence"/>
</dbReference>
<accession>A0A433QBG6</accession>
<comment type="caution">
    <text evidence="1">The sequence shown here is derived from an EMBL/GenBank/DDBJ whole genome shotgun (WGS) entry which is preliminary data.</text>
</comment>
<sequence length="194" mass="21849">MLSRLTYKPIRGRWNSNDIRKCYFETAPIIKKLEDDDGTDHKSKDKPPAWTIEGMVVRSLEPSVTPAETKEYKRHSLPISRFFVILRSYINQFRNVSTLSTADSITSHPEYEHYSGYVSRNATHIRVQAIDEEWYATYVEMPKRAAISIQATRDGVYGPNSGAARGRYDAYGSYLRTGKFAPPPSTSTGSTGGG</sequence>
<evidence type="ECO:0000313" key="2">
    <source>
        <dbReference type="Proteomes" id="UP000274822"/>
    </source>
</evidence>
<keyword evidence="2" id="KW-1185">Reference proteome</keyword>
<organism evidence="1 2">
    <name type="scientific">Jimgerdemannia flammicorona</name>
    <dbReference type="NCBI Taxonomy" id="994334"/>
    <lineage>
        <taxon>Eukaryota</taxon>
        <taxon>Fungi</taxon>
        <taxon>Fungi incertae sedis</taxon>
        <taxon>Mucoromycota</taxon>
        <taxon>Mucoromycotina</taxon>
        <taxon>Endogonomycetes</taxon>
        <taxon>Endogonales</taxon>
        <taxon>Endogonaceae</taxon>
        <taxon>Jimgerdemannia</taxon>
    </lineage>
</organism>
<gene>
    <name evidence="1" type="ORF">BC938DRAFT_483715</name>
</gene>
<protein>
    <submittedName>
        <fullName evidence="1">Uncharacterized protein</fullName>
    </submittedName>
</protein>
<name>A0A433QBG6_9FUNG</name>
<dbReference type="AlphaFoldDB" id="A0A433QBG6"/>
<feature type="non-terminal residue" evidence="1">
    <location>
        <position position="194"/>
    </location>
</feature>